<evidence type="ECO:0000256" key="3">
    <source>
        <dbReference type="ARBA" id="ARBA00023163"/>
    </source>
</evidence>
<keyword evidence="7" id="KW-1185">Reference proteome</keyword>
<reference evidence="6 7" key="1">
    <citation type="submission" date="2017-05" db="EMBL/GenBank/DDBJ databases">
        <title>Complete and WGS of Bordetella genogroups.</title>
        <authorList>
            <person name="Spilker T."/>
            <person name="LiPuma J."/>
        </authorList>
    </citation>
    <scope>NUCLEOTIDE SEQUENCE [LARGE SCALE GENOMIC DNA]</scope>
    <source>
        <strain evidence="6 7">AU7206</strain>
    </source>
</reference>
<dbReference type="InterPro" id="IPR036390">
    <property type="entry name" value="WH_DNA-bd_sf"/>
</dbReference>
<evidence type="ECO:0000313" key="7">
    <source>
        <dbReference type="Proteomes" id="UP000194161"/>
    </source>
</evidence>
<feature type="domain" description="IclR-ED" evidence="5">
    <location>
        <begin position="104"/>
        <end position="288"/>
    </location>
</feature>
<evidence type="ECO:0000259" key="5">
    <source>
        <dbReference type="PROSITE" id="PS51078"/>
    </source>
</evidence>
<dbReference type="InterPro" id="IPR050707">
    <property type="entry name" value="HTH_MetabolicPath_Reg"/>
</dbReference>
<dbReference type="Gene3D" id="3.30.450.40">
    <property type="match status" value="1"/>
</dbReference>
<dbReference type="AlphaFoldDB" id="A0A1W6ZA13"/>
<accession>A0A1W6ZA13</accession>
<proteinExistence type="predicted"/>
<dbReference type="PANTHER" id="PTHR30136:SF35">
    <property type="entry name" value="HTH-TYPE TRANSCRIPTIONAL REGULATOR RV1719"/>
    <property type="match status" value="1"/>
</dbReference>
<keyword evidence="2" id="KW-0238">DNA-binding</keyword>
<name>A0A1W6ZA13_9BORD</name>
<dbReference type="InterPro" id="IPR029016">
    <property type="entry name" value="GAF-like_dom_sf"/>
</dbReference>
<dbReference type="InterPro" id="IPR014757">
    <property type="entry name" value="Tscrpt_reg_IclR_C"/>
</dbReference>
<dbReference type="PANTHER" id="PTHR30136">
    <property type="entry name" value="HELIX-TURN-HELIX TRANSCRIPTIONAL REGULATOR, ICLR FAMILY"/>
    <property type="match status" value="1"/>
</dbReference>
<feature type="domain" description="HTH iclR-type" evidence="4">
    <location>
        <begin position="43"/>
        <end position="103"/>
    </location>
</feature>
<dbReference type="Gene3D" id="1.10.10.10">
    <property type="entry name" value="Winged helix-like DNA-binding domain superfamily/Winged helix DNA-binding domain"/>
    <property type="match status" value="1"/>
</dbReference>
<dbReference type="SUPFAM" id="SSF46785">
    <property type="entry name" value="Winged helix' DNA-binding domain"/>
    <property type="match status" value="1"/>
</dbReference>
<dbReference type="InterPro" id="IPR036388">
    <property type="entry name" value="WH-like_DNA-bd_sf"/>
</dbReference>
<organism evidence="6 7">
    <name type="scientific">Bordetella genomosp. 13</name>
    <dbReference type="NCBI Taxonomy" id="463040"/>
    <lineage>
        <taxon>Bacteria</taxon>
        <taxon>Pseudomonadati</taxon>
        <taxon>Pseudomonadota</taxon>
        <taxon>Betaproteobacteria</taxon>
        <taxon>Burkholderiales</taxon>
        <taxon>Alcaligenaceae</taxon>
        <taxon>Bordetella</taxon>
    </lineage>
</organism>
<dbReference type="InterPro" id="IPR005471">
    <property type="entry name" value="Tscrpt_reg_IclR_N"/>
</dbReference>
<dbReference type="SUPFAM" id="SSF55781">
    <property type="entry name" value="GAF domain-like"/>
    <property type="match status" value="1"/>
</dbReference>
<evidence type="ECO:0000256" key="1">
    <source>
        <dbReference type="ARBA" id="ARBA00023015"/>
    </source>
</evidence>
<dbReference type="Pfam" id="PF01614">
    <property type="entry name" value="IclR_C"/>
    <property type="match status" value="1"/>
</dbReference>
<dbReference type="STRING" id="463040.CAL15_04375"/>
<dbReference type="GO" id="GO:0003700">
    <property type="term" value="F:DNA-binding transcription factor activity"/>
    <property type="evidence" value="ECO:0007669"/>
    <property type="project" value="TreeGrafter"/>
</dbReference>
<keyword evidence="1" id="KW-0805">Transcription regulation</keyword>
<dbReference type="Pfam" id="PF09339">
    <property type="entry name" value="HTH_IclR"/>
    <property type="match status" value="1"/>
</dbReference>
<dbReference type="Proteomes" id="UP000194161">
    <property type="component" value="Chromosome"/>
</dbReference>
<evidence type="ECO:0008006" key="8">
    <source>
        <dbReference type="Google" id="ProtNLM"/>
    </source>
</evidence>
<dbReference type="SMART" id="SM00346">
    <property type="entry name" value="HTH_ICLR"/>
    <property type="match status" value="1"/>
</dbReference>
<keyword evidence="3" id="KW-0804">Transcription</keyword>
<protein>
    <recommendedName>
        <fullName evidence="8">IclR family transcriptional regulator</fullName>
    </recommendedName>
</protein>
<sequence length="302" mass="32694">MHFYIRILGMHAKFRQPCVSPQPILAMASIESPAGDDERVPPPRAPLRVMQIVKELAISPDGLSLVQLSERLQLPKTSLFSLLRSLEAGGYVESANGHHRLGPASYELAAVIHDRDSFPANVRALLEQLHGASEETVMLAVPQRDGDELMYVAVIESDSWLRFRASVGARRPLHAASTGLVMLAYSTPAQQQAYAERAVLEPVTANSLTSRKALLDELKKTRAQGYVMRVSGSVEGATGLGAPVFGRDGQLVAAIGLAGLTVRLERNADHLLSLILQTGEQMSRKLGYGAEYPPAVGRRKSA</sequence>
<dbReference type="PROSITE" id="PS51078">
    <property type="entry name" value="ICLR_ED"/>
    <property type="match status" value="1"/>
</dbReference>
<dbReference type="KEGG" id="bgm:CAL15_04375"/>
<gene>
    <name evidence="6" type="ORF">CAL15_04375</name>
</gene>
<dbReference type="OrthoDB" id="8994386at2"/>
<dbReference type="GO" id="GO:0003677">
    <property type="term" value="F:DNA binding"/>
    <property type="evidence" value="ECO:0007669"/>
    <property type="project" value="UniProtKB-KW"/>
</dbReference>
<evidence type="ECO:0000313" key="6">
    <source>
        <dbReference type="EMBL" id="ARP93684.1"/>
    </source>
</evidence>
<dbReference type="GO" id="GO:0045892">
    <property type="term" value="P:negative regulation of DNA-templated transcription"/>
    <property type="evidence" value="ECO:0007669"/>
    <property type="project" value="TreeGrafter"/>
</dbReference>
<dbReference type="PROSITE" id="PS51077">
    <property type="entry name" value="HTH_ICLR"/>
    <property type="match status" value="1"/>
</dbReference>
<evidence type="ECO:0000259" key="4">
    <source>
        <dbReference type="PROSITE" id="PS51077"/>
    </source>
</evidence>
<evidence type="ECO:0000256" key="2">
    <source>
        <dbReference type="ARBA" id="ARBA00023125"/>
    </source>
</evidence>
<dbReference type="EMBL" id="CP021111">
    <property type="protein sequence ID" value="ARP93684.1"/>
    <property type="molecule type" value="Genomic_DNA"/>
</dbReference>